<proteinExistence type="predicted"/>
<organism evidence="3 4">
    <name type="scientific">Membranihabitans marinus</name>
    <dbReference type="NCBI Taxonomy" id="1227546"/>
    <lineage>
        <taxon>Bacteria</taxon>
        <taxon>Pseudomonadati</taxon>
        <taxon>Bacteroidota</taxon>
        <taxon>Saprospiria</taxon>
        <taxon>Saprospirales</taxon>
        <taxon>Saprospiraceae</taxon>
        <taxon>Membranihabitans</taxon>
    </lineage>
</organism>
<reference evidence="3" key="1">
    <citation type="submission" date="2021-06" db="EMBL/GenBank/DDBJ databases">
        <title>44 bacteria genomes isolated from Dapeng, Shenzhen.</title>
        <authorList>
            <person name="Zheng W."/>
            <person name="Yu S."/>
            <person name="Huang Y."/>
        </authorList>
    </citation>
    <scope>NUCLEOTIDE SEQUENCE</scope>
    <source>
        <strain evidence="3">DP5N28-2</strain>
    </source>
</reference>
<evidence type="ECO:0000313" key="3">
    <source>
        <dbReference type="EMBL" id="MBY5956766.1"/>
    </source>
</evidence>
<accession>A0A953HR47</accession>
<dbReference type="RefSeq" id="WP_222578287.1">
    <property type="nucleotide sequence ID" value="NZ_JAHVHU010000002.1"/>
</dbReference>
<dbReference type="Pfam" id="PF04773">
    <property type="entry name" value="FecR"/>
    <property type="match status" value="1"/>
</dbReference>
<dbReference type="PANTHER" id="PTHR30273:SF2">
    <property type="entry name" value="PROTEIN FECR"/>
    <property type="match status" value="1"/>
</dbReference>
<feature type="transmembrane region" description="Helical" evidence="1">
    <location>
        <begin position="87"/>
        <end position="109"/>
    </location>
</feature>
<evidence type="ECO:0000259" key="2">
    <source>
        <dbReference type="Pfam" id="PF04773"/>
    </source>
</evidence>
<dbReference type="EMBL" id="JAHVHU010000002">
    <property type="protein sequence ID" value="MBY5956766.1"/>
    <property type="molecule type" value="Genomic_DNA"/>
</dbReference>
<dbReference type="GO" id="GO:0016989">
    <property type="term" value="F:sigma factor antagonist activity"/>
    <property type="evidence" value="ECO:0007669"/>
    <property type="project" value="TreeGrafter"/>
</dbReference>
<gene>
    <name evidence="3" type="ORF">KUV50_01370</name>
</gene>
<dbReference type="AlphaFoldDB" id="A0A953HR47"/>
<keyword evidence="1" id="KW-0472">Membrane</keyword>
<dbReference type="InterPro" id="IPR006860">
    <property type="entry name" value="FecR"/>
</dbReference>
<evidence type="ECO:0000256" key="1">
    <source>
        <dbReference type="SAM" id="Phobius"/>
    </source>
</evidence>
<dbReference type="PIRSF" id="PIRSF018266">
    <property type="entry name" value="FecR"/>
    <property type="match status" value="1"/>
</dbReference>
<keyword evidence="1" id="KW-0812">Transmembrane</keyword>
<dbReference type="Proteomes" id="UP000753961">
    <property type="component" value="Unassembled WGS sequence"/>
</dbReference>
<keyword evidence="4" id="KW-1185">Reference proteome</keyword>
<dbReference type="InterPro" id="IPR012373">
    <property type="entry name" value="Ferrdict_sens_TM"/>
</dbReference>
<protein>
    <submittedName>
        <fullName evidence="3">FecR domain-containing protein</fullName>
    </submittedName>
</protein>
<sequence length="320" mass="36743">MSHYYKKLLEKLTDQTISPEELEQLLIWLNRKEEFKDAEILEQKWLDLENAEAIDQKKALNIRTKLSNKIRKEQTTKSGKVRKFGSWWPKVAASLAFLLISGLGLMYYLNSPVVIKSDFGEIVEIKLPDNTLVRLNANSEISYSRRWTSQEVRTVSLKGEAWFEVRKDLKSHKKFVVHTRDLNVEVLGTEFNVNTRNIATRVYLEEGSVKLRALDKNDSLMMVPGEEAGFDHKGSLSSSSSPVPRSAGNWKEGSMILKDVKLTQIFKEYENVFGVSYTVSDSELLNQKFTVIFPITDKRKAMDIIQDLVQVPLKIKTTNH</sequence>
<name>A0A953HR47_9BACT</name>
<evidence type="ECO:0000313" key="4">
    <source>
        <dbReference type="Proteomes" id="UP000753961"/>
    </source>
</evidence>
<dbReference type="Gene3D" id="2.60.120.1440">
    <property type="match status" value="1"/>
</dbReference>
<feature type="domain" description="FecR protein" evidence="2">
    <location>
        <begin position="115"/>
        <end position="210"/>
    </location>
</feature>
<dbReference type="PANTHER" id="PTHR30273">
    <property type="entry name" value="PERIPLASMIC SIGNAL SENSOR AND SIGMA FACTOR ACTIVATOR FECR-RELATED"/>
    <property type="match status" value="1"/>
</dbReference>
<keyword evidence="1" id="KW-1133">Transmembrane helix</keyword>
<comment type="caution">
    <text evidence="3">The sequence shown here is derived from an EMBL/GenBank/DDBJ whole genome shotgun (WGS) entry which is preliminary data.</text>
</comment>
<dbReference type="Gene3D" id="3.55.50.30">
    <property type="match status" value="1"/>
</dbReference>